<dbReference type="RefSeq" id="XP_043036824.1">
    <property type="nucleotide sequence ID" value="XM_043190568.1"/>
</dbReference>
<dbReference type="GeneID" id="66112865"/>
<dbReference type="GO" id="GO:0007265">
    <property type="term" value="P:Ras protein signal transduction"/>
    <property type="evidence" value="ECO:0007669"/>
    <property type="project" value="TreeGrafter"/>
</dbReference>
<name>A0A9P7VNY0_9AGAR</name>
<dbReference type="SUPFAM" id="SSF48366">
    <property type="entry name" value="Ras GEF"/>
    <property type="match status" value="1"/>
</dbReference>
<dbReference type="InterPro" id="IPR008937">
    <property type="entry name" value="Ras-like_GEF"/>
</dbReference>
<gene>
    <name evidence="6" type="ORF">BT62DRAFT_996132</name>
</gene>
<feature type="region of interest" description="Disordered" evidence="3">
    <location>
        <begin position="651"/>
        <end position="680"/>
    </location>
</feature>
<sequence>MTSLGGPSNPGVDDHLRAGPPQASSSRNTMPDLSTIVPVPSPSSSAAQSPTSSTSSSQLLPIPTPSTNVSQASFTYPDSSDERTSLGPLPADIATADISIAPDGSFVETSSGPAARELKRRYDQHYGVGKDVRSPYAITAFVNQHGKQMFRVGHRDQSAPAASAADVEFTIQRKPANKFPQSHRSRSKRRSRMSVHALPNLFRNSGSTTATTMSFTGPRKLRKTRSIPDMNNPRAQDGESLLTRPHSNSVTSADAPRLPEIDASLNNGGMDLFGQVMDWTTSLESLSASSSHSFEDSDVDISPSVLSVPVTPIIHPFGPGVHFDSPRKPGLDRLRSTRHLREMQSFESGLTARQTECPSKVASTSNTPISPIISELSSQQKELTRSPSAIRLRPPDVVDVESGPDPYMPSSETAIHSRFSTDVFDVIQTYRGVPLIDKLSSQAEETAVIRLSLSEGNIAAPRNDPRFVIWAEVRYDGDDRSVSQDSYSSASSLSGRRSRKGKSPEVSKLKIAPTQEFQKILVAASIERWIAQMTSELNYDELLDFFLTYRTYIGAVDLCHLLICRFHWALQKHNSPSDEMVRRIVRVRTFVAFRYWLLTFFTVDFLPNRELRLLFASWLNALIRDPILEKHSDGLSIVKKLKKIAQDCKKAHTRTSSKAKSRPTSTSVQQEHSSGKQEHLLGEKFAEATKKLHGEEDVGELDLDFIPEDEDVPIYAPNYPPNAHISNIHLGPNLSPPGSNSIAFSSLSILPRPDHNSDPGEEAAVPFVQTSATLPIHHNALSRAFVKTALVKTIGRLGRWKRVLNNRTTPRAPLGSYTHVSAFDLELSVSRDLLKVQGGVEQYLKLIEPQPDNLNVASNPSTVAPTSSAVTAKPEATPVSFQVPEPSPIPAYSLVHVSDGANRSSGEATVLPPSTSTEASPSYIDAGTTSFSSTSTMDDEPAPQTPEADTVSLARTSSTDSFGEPLSADRNSAKFPAFQSPWQFDVESIDELDLSDTSSEHAPGAPASPPGLRKPLRRLPLRRDFEFVRRSESVSSMGIVSHESVASEASSAASSASGVGLGRNIQQWQVNALVDSLSDDGEAGDVEDALRRLEGQINPKRQQEKASKVDDWVKTMQTRMATGDYEDEEPRFSDEEVYDDEADEDNGSNEGEDETGGLRSPSDNIDVASIASSYTDAEQFLAADSPTADAATTPIATKASHSIPCPGESSKRPPQAKPAPEDAVPLEILQSRMPNGFPSTLSSNAITTSSASSTSVNTTVPLSSKFVPHEAPRSHKSFILSYTAESLAQHFGMIDRELFISIKFEELILDDWIGRENEVDVLDWAQYLKDRARWKAEGRFPEKTSVLAAVRARFNLMANFTVSEVVLTPPMERLKVVAKFLKIAIKSYEMGSYNTVVAIVSALQSPWVKRAMKRRWDTFPHQDKRMFHDLKEWTTSDRNFMHIRRAVDTIVDAKPIEPSSHAPSIVSGGVGTTNGNAHAANGTDRASSASTKARPTHSTHSTSTAAKQADITECIPFIGVYLSQLTEYSHLPDLIDPTSPTTPVSIDFVTYSYDTLSQPEVFGALQPLPPGMQIEPLINVHKQRMRAKVIKRLVAGQHVASRVGWGVEKRLFQKCLRLRGLSDEMLGRALGMYDHSGSSGGVKADVQDWGLHI</sequence>
<feature type="compositionally biased region" description="Polar residues" evidence="3">
    <location>
        <begin position="202"/>
        <end position="215"/>
    </location>
</feature>
<keyword evidence="1 2" id="KW-0344">Guanine-nucleotide releasing factor</keyword>
<dbReference type="Pfam" id="PF00617">
    <property type="entry name" value="RasGEF"/>
    <property type="match status" value="1"/>
</dbReference>
<feature type="region of interest" description="Disordered" evidence="3">
    <location>
        <begin position="349"/>
        <end position="368"/>
    </location>
</feature>
<dbReference type="PROSITE" id="PS50009">
    <property type="entry name" value="RASGEF_CAT"/>
    <property type="match status" value="1"/>
</dbReference>
<feature type="region of interest" description="Disordered" evidence="3">
    <location>
        <begin position="902"/>
        <end position="972"/>
    </location>
</feature>
<reference evidence="6" key="1">
    <citation type="submission" date="2020-11" db="EMBL/GenBank/DDBJ databases">
        <title>Adaptations for nitrogen fixation in a non-lichenized fungal sporocarp promotes dispersal by wood-feeding termites.</title>
        <authorList>
            <consortium name="DOE Joint Genome Institute"/>
            <person name="Koch R.A."/>
            <person name="Yoon G."/>
            <person name="Arayal U."/>
            <person name="Lail K."/>
            <person name="Amirebrahimi M."/>
            <person name="Labutti K."/>
            <person name="Lipzen A."/>
            <person name="Riley R."/>
            <person name="Barry K."/>
            <person name="Henrissat B."/>
            <person name="Grigoriev I.V."/>
            <person name="Herr J.R."/>
            <person name="Aime M.C."/>
        </authorList>
    </citation>
    <scope>NUCLEOTIDE SEQUENCE</scope>
    <source>
        <strain evidence="6">MCA 3950</strain>
    </source>
</reference>
<evidence type="ECO:0000256" key="1">
    <source>
        <dbReference type="ARBA" id="ARBA00022658"/>
    </source>
</evidence>
<feature type="compositionally biased region" description="Polar residues" evidence="3">
    <location>
        <begin position="1484"/>
        <end position="1493"/>
    </location>
</feature>
<feature type="region of interest" description="Disordered" evidence="3">
    <location>
        <begin position="1198"/>
        <end position="1221"/>
    </location>
</feature>
<proteinExistence type="predicted"/>
<evidence type="ECO:0000256" key="3">
    <source>
        <dbReference type="SAM" id="MobiDB-lite"/>
    </source>
</evidence>
<dbReference type="SMART" id="SM00147">
    <property type="entry name" value="RasGEF"/>
    <property type="match status" value="1"/>
</dbReference>
<dbReference type="InterPro" id="IPR000651">
    <property type="entry name" value="Ras-like_Gua-exchang_fac_N"/>
</dbReference>
<dbReference type="InterPro" id="IPR001895">
    <property type="entry name" value="RASGEF_cat_dom"/>
</dbReference>
<evidence type="ECO:0000313" key="7">
    <source>
        <dbReference type="Proteomes" id="UP000812287"/>
    </source>
</evidence>
<feature type="region of interest" description="Disordered" evidence="3">
    <location>
        <begin position="851"/>
        <end position="884"/>
    </location>
</feature>
<dbReference type="CDD" id="cd06224">
    <property type="entry name" value="REM"/>
    <property type="match status" value="1"/>
</dbReference>
<dbReference type="InterPro" id="IPR036964">
    <property type="entry name" value="RASGEF_cat_dom_sf"/>
</dbReference>
<dbReference type="EMBL" id="MU250546">
    <property type="protein sequence ID" value="KAG7443324.1"/>
    <property type="molecule type" value="Genomic_DNA"/>
</dbReference>
<keyword evidence="7" id="KW-1185">Reference proteome</keyword>
<feature type="compositionally biased region" description="Low complexity" evidence="3">
    <location>
        <begin position="483"/>
        <end position="495"/>
    </location>
</feature>
<evidence type="ECO:0000259" key="5">
    <source>
        <dbReference type="PROSITE" id="PS50212"/>
    </source>
</evidence>
<feature type="compositionally biased region" description="Polar residues" evidence="3">
    <location>
        <begin position="662"/>
        <end position="672"/>
    </location>
</feature>
<dbReference type="Gene3D" id="1.20.870.10">
    <property type="entry name" value="Son of sevenless (SoS) protein Chain: S domain 1"/>
    <property type="match status" value="1"/>
</dbReference>
<feature type="region of interest" description="Disordered" evidence="3">
    <location>
        <begin position="201"/>
        <end position="257"/>
    </location>
</feature>
<organism evidence="6 7">
    <name type="scientific">Guyanagaster necrorhizus</name>
    <dbReference type="NCBI Taxonomy" id="856835"/>
    <lineage>
        <taxon>Eukaryota</taxon>
        <taxon>Fungi</taxon>
        <taxon>Dikarya</taxon>
        <taxon>Basidiomycota</taxon>
        <taxon>Agaricomycotina</taxon>
        <taxon>Agaricomycetes</taxon>
        <taxon>Agaricomycetidae</taxon>
        <taxon>Agaricales</taxon>
        <taxon>Marasmiineae</taxon>
        <taxon>Physalacriaceae</taxon>
        <taxon>Guyanagaster</taxon>
    </lineage>
</organism>
<feature type="compositionally biased region" description="Low complexity" evidence="3">
    <location>
        <begin position="34"/>
        <end position="67"/>
    </location>
</feature>
<evidence type="ECO:0000256" key="2">
    <source>
        <dbReference type="PROSITE-ProRule" id="PRU00168"/>
    </source>
</evidence>
<dbReference type="PANTHER" id="PTHR23113">
    <property type="entry name" value="GUANINE NUCLEOTIDE EXCHANGE FACTOR"/>
    <property type="match status" value="1"/>
</dbReference>
<feature type="region of interest" description="Disordered" evidence="3">
    <location>
        <begin position="1"/>
        <end position="89"/>
    </location>
</feature>
<dbReference type="OrthoDB" id="10254377at2759"/>
<dbReference type="Gene3D" id="1.10.840.10">
    <property type="entry name" value="Ras guanine-nucleotide exchange factors catalytic domain"/>
    <property type="match status" value="1"/>
</dbReference>
<accession>A0A9P7VNY0</accession>
<protein>
    <submittedName>
        <fullName evidence="6">Ras GEF</fullName>
    </submittedName>
</protein>
<dbReference type="GO" id="GO:0005886">
    <property type="term" value="C:plasma membrane"/>
    <property type="evidence" value="ECO:0007669"/>
    <property type="project" value="TreeGrafter"/>
</dbReference>
<feature type="compositionally biased region" description="Polar residues" evidence="3">
    <location>
        <begin position="852"/>
        <end position="870"/>
    </location>
</feature>
<feature type="region of interest" description="Disordered" evidence="3">
    <location>
        <begin position="1093"/>
        <end position="1112"/>
    </location>
</feature>
<feature type="compositionally biased region" description="Polar residues" evidence="3">
    <location>
        <begin position="68"/>
        <end position="78"/>
    </location>
</feature>
<feature type="compositionally biased region" description="Polar residues" evidence="3">
    <location>
        <begin position="22"/>
        <end position="32"/>
    </location>
</feature>
<feature type="compositionally biased region" description="Polar residues" evidence="3">
    <location>
        <begin position="902"/>
        <end position="920"/>
    </location>
</feature>
<feature type="domain" description="Ras-GEF" evidence="4">
    <location>
        <begin position="1283"/>
        <end position="1635"/>
    </location>
</feature>
<feature type="region of interest" description="Disordered" evidence="3">
    <location>
        <begin position="479"/>
        <end position="506"/>
    </location>
</feature>
<feature type="compositionally biased region" description="Basic and acidic residues" evidence="3">
    <location>
        <begin position="1101"/>
        <end position="1112"/>
    </location>
</feature>
<dbReference type="Proteomes" id="UP000812287">
    <property type="component" value="Unassembled WGS sequence"/>
</dbReference>
<comment type="caution">
    <text evidence="6">The sequence shown here is derived from an EMBL/GenBank/DDBJ whole genome shotgun (WGS) entry which is preliminary data.</text>
</comment>
<feature type="compositionally biased region" description="Acidic residues" evidence="3">
    <location>
        <begin position="1124"/>
        <end position="1155"/>
    </location>
</feature>
<feature type="region of interest" description="Disordered" evidence="3">
    <location>
        <begin position="1119"/>
        <end position="1164"/>
    </location>
</feature>
<feature type="region of interest" description="Disordered" evidence="3">
    <location>
        <begin position="1458"/>
        <end position="1506"/>
    </location>
</feature>
<feature type="compositionally biased region" description="Basic residues" evidence="3">
    <location>
        <begin position="651"/>
        <end position="661"/>
    </location>
</feature>
<feature type="domain" description="N-terminal Ras-GEF" evidence="5">
    <location>
        <begin position="517"/>
        <end position="642"/>
    </location>
</feature>
<evidence type="ECO:0000313" key="6">
    <source>
        <dbReference type="EMBL" id="KAG7443324.1"/>
    </source>
</evidence>
<dbReference type="PROSITE" id="PS50212">
    <property type="entry name" value="RASGEF_NTER"/>
    <property type="match status" value="1"/>
</dbReference>
<dbReference type="PANTHER" id="PTHR23113:SF363">
    <property type="entry name" value="PROTEIN SON OF SEVENLESS"/>
    <property type="match status" value="1"/>
</dbReference>
<evidence type="ECO:0000259" key="4">
    <source>
        <dbReference type="PROSITE" id="PS50009"/>
    </source>
</evidence>
<dbReference type="GO" id="GO:0005085">
    <property type="term" value="F:guanyl-nucleotide exchange factor activity"/>
    <property type="evidence" value="ECO:0007669"/>
    <property type="project" value="UniProtKB-KW"/>
</dbReference>
<dbReference type="Pfam" id="PF00618">
    <property type="entry name" value="RasGEF_N"/>
    <property type="match status" value="1"/>
</dbReference>
<feature type="region of interest" description="Disordered" evidence="3">
    <location>
        <begin position="993"/>
        <end position="1016"/>
    </location>
</feature>
<dbReference type="InterPro" id="IPR023578">
    <property type="entry name" value="Ras_GEF_dom_sf"/>
</dbReference>